<dbReference type="GO" id="GO:0008168">
    <property type="term" value="F:methyltransferase activity"/>
    <property type="evidence" value="ECO:0007669"/>
    <property type="project" value="UniProtKB-UniRule"/>
</dbReference>
<dbReference type="AlphaFoldDB" id="A0AA88YNH2"/>
<dbReference type="Pfam" id="PF02574">
    <property type="entry name" value="S-methyl_trans"/>
    <property type="match status" value="1"/>
</dbReference>
<dbReference type="EMBL" id="VSWD01000005">
    <property type="protein sequence ID" value="KAK3104112.1"/>
    <property type="molecule type" value="Genomic_DNA"/>
</dbReference>
<protein>
    <recommendedName>
        <fullName evidence="6">Hcy-binding domain-containing protein</fullName>
    </recommendedName>
</protein>
<gene>
    <name evidence="7" type="ORF">FSP39_024504</name>
</gene>
<keyword evidence="2 5" id="KW-0808">Transferase</keyword>
<feature type="binding site" evidence="4 5">
    <location>
        <position position="315"/>
    </location>
    <ligand>
        <name>Zn(2+)</name>
        <dbReference type="ChEBI" id="CHEBI:29105"/>
    </ligand>
</feature>
<keyword evidence="4 5" id="KW-0479">Metal-binding</keyword>
<evidence type="ECO:0000259" key="6">
    <source>
        <dbReference type="PROSITE" id="PS50970"/>
    </source>
</evidence>
<dbReference type="InterPro" id="IPR036589">
    <property type="entry name" value="HCY_dom_sf"/>
</dbReference>
<keyword evidence="4 5" id="KW-0862">Zinc</keyword>
<accession>A0AA88YNH2</accession>
<comment type="caution">
    <text evidence="7">The sequence shown here is derived from an EMBL/GenBank/DDBJ whole genome shotgun (WGS) entry which is preliminary data.</text>
</comment>
<organism evidence="7 8">
    <name type="scientific">Pinctada imbricata</name>
    <name type="common">Atlantic pearl-oyster</name>
    <name type="synonym">Pinctada martensii</name>
    <dbReference type="NCBI Taxonomy" id="66713"/>
    <lineage>
        <taxon>Eukaryota</taxon>
        <taxon>Metazoa</taxon>
        <taxon>Spiralia</taxon>
        <taxon>Lophotrochozoa</taxon>
        <taxon>Mollusca</taxon>
        <taxon>Bivalvia</taxon>
        <taxon>Autobranchia</taxon>
        <taxon>Pteriomorphia</taxon>
        <taxon>Pterioida</taxon>
        <taxon>Pterioidea</taxon>
        <taxon>Pteriidae</taxon>
        <taxon>Pinctada</taxon>
    </lineage>
</organism>
<keyword evidence="1 5" id="KW-0489">Methyltransferase</keyword>
<evidence type="ECO:0000256" key="2">
    <source>
        <dbReference type="ARBA" id="ARBA00022679"/>
    </source>
</evidence>
<feature type="binding site" evidence="4 5">
    <location>
        <position position="314"/>
    </location>
    <ligand>
        <name>Zn(2+)</name>
        <dbReference type="ChEBI" id="CHEBI:29105"/>
    </ligand>
</feature>
<dbReference type="SUPFAM" id="SSF82282">
    <property type="entry name" value="Homocysteine S-methyltransferase"/>
    <property type="match status" value="1"/>
</dbReference>
<evidence type="ECO:0000313" key="7">
    <source>
        <dbReference type="EMBL" id="KAK3104112.1"/>
    </source>
</evidence>
<dbReference type="PIRSF" id="PIRSF037505">
    <property type="entry name" value="Betaine_HMT"/>
    <property type="match status" value="1"/>
</dbReference>
<dbReference type="GO" id="GO:0009086">
    <property type="term" value="P:methionine biosynthetic process"/>
    <property type="evidence" value="ECO:0007669"/>
    <property type="project" value="InterPro"/>
</dbReference>
<evidence type="ECO:0000256" key="1">
    <source>
        <dbReference type="ARBA" id="ARBA00022603"/>
    </source>
</evidence>
<dbReference type="InterPro" id="IPR003726">
    <property type="entry name" value="HCY_dom"/>
</dbReference>
<reference evidence="7" key="1">
    <citation type="submission" date="2019-08" db="EMBL/GenBank/DDBJ databases">
        <title>The improved chromosome-level genome for the pearl oyster Pinctada fucata martensii using PacBio sequencing and Hi-C.</title>
        <authorList>
            <person name="Zheng Z."/>
        </authorList>
    </citation>
    <scope>NUCLEOTIDE SEQUENCE</scope>
    <source>
        <strain evidence="7">ZZ-2019</strain>
        <tissue evidence="7">Adductor muscle</tissue>
    </source>
</reference>
<evidence type="ECO:0000256" key="4">
    <source>
        <dbReference type="PIRSR" id="PIRSR037505-2"/>
    </source>
</evidence>
<dbReference type="Proteomes" id="UP001186944">
    <property type="component" value="Unassembled WGS sequence"/>
</dbReference>
<name>A0AA88YNH2_PINIB</name>
<dbReference type="PROSITE" id="PS50970">
    <property type="entry name" value="HCY"/>
    <property type="match status" value="1"/>
</dbReference>
<evidence type="ECO:0000256" key="3">
    <source>
        <dbReference type="ARBA" id="ARBA00034478"/>
    </source>
</evidence>
<dbReference type="CDD" id="cd00945">
    <property type="entry name" value="Aldolase_Class_I"/>
    <property type="match status" value="1"/>
</dbReference>
<sequence>MWTFCVQMDTRLRPWLKFWMYPSVGLVERLRDGDSLVVAEGYIFEFERKGYLKAGSFVPEVVVEHPELVRAQHLEYVHAGSDVVLAFTYYAHREKLRLIGREDDIEAVNMKALKIAREVADETGTLMAGNICNTTVYMRDNPEAIQKARGMNKEQIEWAVKGGADFILGETYMEFGEAMLALECIKEYGNGLPAVITLSASMTDVLHDGVPIDEACRKLEDAGAAVVGLNCGRGPKTMLESLRLVKAACKGPIAALPVPYRTTPEQPTFFSLTVPYTDKKAFPLDLQSCQCSREEIYDFATECKNMGIQYVGLCCGNSSNLLRIFAEVYGKPAPALQYSPEMEKHYIFGDKKKFNSYFTVTRKAGLTGKQPS</sequence>
<comment type="pathway">
    <text evidence="3">Amino-acid biosynthesis; L-methionine biosynthesis via de novo pathway.</text>
</comment>
<dbReference type="Gene3D" id="3.20.20.330">
    <property type="entry name" value="Homocysteine-binding-like domain"/>
    <property type="match status" value="1"/>
</dbReference>
<evidence type="ECO:0000256" key="5">
    <source>
        <dbReference type="PROSITE-ProRule" id="PRU00333"/>
    </source>
</evidence>
<feature type="domain" description="Hcy-binding" evidence="6">
    <location>
        <begin position="24"/>
        <end position="329"/>
    </location>
</feature>
<evidence type="ECO:0000313" key="8">
    <source>
        <dbReference type="Proteomes" id="UP001186944"/>
    </source>
</evidence>
<proteinExistence type="predicted"/>
<keyword evidence="8" id="KW-1185">Reference proteome</keyword>
<dbReference type="PANTHER" id="PTHR11103:SF18">
    <property type="entry name" value="SLR1189 PROTEIN"/>
    <property type="match status" value="1"/>
</dbReference>
<dbReference type="GO" id="GO:0008270">
    <property type="term" value="F:zinc ion binding"/>
    <property type="evidence" value="ECO:0007669"/>
    <property type="project" value="InterPro"/>
</dbReference>
<dbReference type="PANTHER" id="PTHR11103">
    <property type="entry name" value="SLR1189 PROTEIN"/>
    <property type="match status" value="1"/>
</dbReference>
<dbReference type="GO" id="GO:0032259">
    <property type="term" value="P:methylation"/>
    <property type="evidence" value="ECO:0007669"/>
    <property type="project" value="UniProtKB-KW"/>
</dbReference>
<feature type="binding site" evidence="4 5">
    <location>
        <position position="231"/>
    </location>
    <ligand>
        <name>Zn(2+)</name>
        <dbReference type="ChEBI" id="CHEBI:29105"/>
    </ligand>
</feature>
<comment type="cofactor">
    <cofactor evidence="4">
        <name>Zn(2+)</name>
        <dbReference type="ChEBI" id="CHEBI:29105"/>
    </cofactor>
    <text evidence="4">Binds 1 zinc ion per subunit.</text>
</comment>
<dbReference type="InterPro" id="IPR017226">
    <property type="entry name" value="BHMT-like"/>
</dbReference>